<dbReference type="EMBL" id="LRGB01000568">
    <property type="protein sequence ID" value="KZS18149.1"/>
    <property type="molecule type" value="Genomic_DNA"/>
</dbReference>
<protein>
    <submittedName>
        <fullName evidence="2">Uncharacterized protein</fullName>
    </submittedName>
</protein>
<dbReference type="Proteomes" id="UP000076858">
    <property type="component" value="Unassembled WGS sequence"/>
</dbReference>
<name>A0A162NNR0_9CRUS</name>
<evidence type="ECO:0000313" key="2">
    <source>
        <dbReference type="EMBL" id="KZS18149.1"/>
    </source>
</evidence>
<dbReference type="AlphaFoldDB" id="A0A162NNR0"/>
<keyword evidence="1" id="KW-0812">Transmembrane</keyword>
<feature type="transmembrane region" description="Helical" evidence="1">
    <location>
        <begin position="6"/>
        <end position="23"/>
    </location>
</feature>
<evidence type="ECO:0000256" key="1">
    <source>
        <dbReference type="SAM" id="Phobius"/>
    </source>
</evidence>
<proteinExistence type="predicted"/>
<comment type="caution">
    <text evidence="2">The sequence shown here is derived from an EMBL/GenBank/DDBJ whole genome shotgun (WGS) entry which is preliminary data.</text>
</comment>
<keyword evidence="1" id="KW-0472">Membrane</keyword>
<keyword evidence="1" id="KW-1133">Transmembrane helix</keyword>
<evidence type="ECO:0000313" key="3">
    <source>
        <dbReference type="Proteomes" id="UP000076858"/>
    </source>
</evidence>
<reference evidence="2 3" key="1">
    <citation type="submission" date="2016-03" db="EMBL/GenBank/DDBJ databases">
        <title>EvidentialGene: Evidence-directed Construction of Genes on Genomes.</title>
        <authorList>
            <person name="Gilbert D.G."/>
            <person name="Choi J.-H."/>
            <person name="Mockaitis K."/>
            <person name="Colbourne J."/>
            <person name="Pfrender M."/>
        </authorList>
    </citation>
    <scope>NUCLEOTIDE SEQUENCE [LARGE SCALE GENOMIC DNA]</scope>
    <source>
        <strain evidence="2 3">Xinb3</strain>
        <tissue evidence="2">Complete organism</tissue>
    </source>
</reference>
<sequence>MGYVLHFHDGGFLLFLLYLHLYAKKTSE</sequence>
<gene>
    <name evidence="2" type="ORF">APZ42_016171</name>
</gene>
<keyword evidence="3" id="KW-1185">Reference proteome</keyword>
<accession>A0A162NNR0</accession>
<organism evidence="2 3">
    <name type="scientific">Daphnia magna</name>
    <dbReference type="NCBI Taxonomy" id="35525"/>
    <lineage>
        <taxon>Eukaryota</taxon>
        <taxon>Metazoa</taxon>
        <taxon>Ecdysozoa</taxon>
        <taxon>Arthropoda</taxon>
        <taxon>Crustacea</taxon>
        <taxon>Branchiopoda</taxon>
        <taxon>Diplostraca</taxon>
        <taxon>Cladocera</taxon>
        <taxon>Anomopoda</taxon>
        <taxon>Daphniidae</taxon>
        <taxon>Daphnia</taxon>
    </lineage>
</organism>